<accession>A0AA89CAD5</accession>
<gene>
    <name evidence="2" type="ORF">FSP39_023410</name>
</gene>
<organism evidence="2 3">
    <name type="scientific">Pinctada imbricata</name>
    <name type="common">Atlantic pearl-oyster</name>
    <name type="synonym">Pinctada martensii</name>
    <dbReference type="NCBI Taxonomy" id="66713"/>
    <lineage>
        <taxon>Eukaryota</taxon>
        <taxon>Metazoa</taxon>
        <taxon>Spiralia</taxon>
        <taxon>Lophotrochozoa</taxon>
        <taxon>Mollusca</taxon>
        <taxon>Bivalvia</taxon>
        <taxon>Autobranchia</taxon>
        <taxon>Pteriomorphia</taxon>
        <taxon>Pterioida</taxon>
        <taxon>Pterioidea</taxon>
        <taxon>Pteriidae</taxon>
        <taxon>Pinctada</taxon>
    </lineage>
</organism>
<dbReference type="EMBL" id="VSWD01000002">
    <property type="protein sequence ID" value="KAK3107850.1"/>
    <property type="molecule type" value="Genomic_DNA"/>
</dbReference>
<dbReference type="AlphaFoldDB" id="A0AA89CAD5"/>
<feature type="compositionally biased region" description="Basic and acidic residues" evidence="1">
    <location>
        <begin position="29"/>
        <end position="38"/>
    </location>
</feature>
<feature type="non-terminal residue" evidence="2">
    <location>
        <position position="1"/>
    </location>
</feature>
<evidence type="ECO:0000313" key="3">
    <source>
        <dbReference type="Proteomes" id="UP001186944"/>
    </source>
</evidence>
<name>A0AA89CAD5_PINIB</name>
<reference evidence="2" key="1">
    <citation type="submission" date="2019-08" db="EMBL/GenBank/DDBJ databases">
        <title>The improved chromosome-level genome for the pearl oyster Pinctada fucata martensii using PacBio sequencing and Hi-C.</title>
        <authorList>
            <person name="Zheng Z."/>
        </authorList>
    </citation>
    <scope>NUCLEOTIDE SEQUENCE</scope>
    <source>
        <strain evidence="2">ZZ-2019</strain>
        <tissue evidence="2">Adductor muscle</tissue>
    </source>
</reference>
<feature type="region of interest" description="Disordered" evidence="1">
    <location>
        <begin position="16"/>
        <end position="58"/>
    </location>
</feature>
<protein>
    <submittedName>
        <fullName evidence="2">Uncharacterized protein</fullName>
    </submittedName>
</protein>
<sequence>SQIVEEAEMWSRFYQKKEREKNSNSSHPRYLDDRRVDMSMEYSSSRSRRAHMDEEPEKDTFWMRQLHKCEEIDPNR</sequence>
<comment type="caution">
    <text evidence="2">The sequence shown here is derived from an EMBL/GenBank/DDBJ whole genome shotgun (WGS) entry which is preliminary data.</text>
</comment>
<evidence type="ECO:0000256" key="1">
    <source>
        <dbReference type="SAM" id="MobiDB-lite"/>
    </source>
</evidence>
<proteinExistence type="predicted"/>
<evidence type="ECO:0000313" key="2">
    <source>
        <dbReference type="EMBL" id="KAK3107850.1"/>
    </source>
</evidence>
<keyword evidence="3" id="KW-1185">Reference proteome</keyword>
<dbReference type="Proteomes" id="UP001186944">
    <property type="component" value="Unassembled WGS sequence"/>
</dbReference>